<evidence type="ECO:0000313" key="2">
    <source>
        <dbReference type="Proteomes" id="UP001232445"/>
    </source>
</evidence>
<dbReference type="Proteomes" id="UP001232445">
    <property type="component" value="Unassembled WGS sequence"/>
</dbReference>
<accession>A0ABU0CMH6</accession>
<gene>
    <name evidence="1" type="ORF">J2S00_000380</name>
</gene>
<comment type="caution">
    <text evidence="1">The sequence shown here is derived from an EMBL/GenBank/DDBJ whole genome shotgun (WGS) entry which is preliminary data.</text>
</comment>
<keyword evidence="2" id="KW-1185">Reference proteome</keyword>
<dbReference type="EMBL" id="JAUSUQ010000001">
    <property type="protein sequence ID" value="MDQ0337610.1"/>
    <property type="molecule type" value="Genomic_DNA"/>
</dbReference>
<sequence>MFFSKKSGYHALVLYIHHDHPQPLLVVMPSDVAGDVLSTLKKFEKSSLNTETYIGSLGPFAIIHEIRSFEKIAIHNDGLPWSEPMLYTDFAKKISDRLQEFMDDVPSDIEEELVYFVGEFTMMQDNGFVAPF</sequence>
<name>A0ABU0CMH6_9BACI</name>
<dbReference type="RefSeq" id="WP_307334848.1">
    <property type="nucleotide sequence ID" value="NZ_JAUSUQ010000001.1"/>
</dbReference>
<protein>
    <submittedName>
        <fullName evidence="1">Uncharacterized protein</fullName>
    </submittedName>
</protein>
<evidence type="ECO:0000313" key="1">
    <source>
        <dbReference type="EMBL" id="MDQ0337610.1"/>
    </source>
</evidence>
<reference evidence="1 2" key="1">
    <citation type="submission" date="2023-07" db="EMBL/GenBank/DDBJ databases">
        <title>Genomic Encyclopedia of Type Strains, Phase IV (KMG-IV): sequencing the most valuable type-strain genomes for metagenomic binning, comparative biology and taxonomic classification.</title>
        <authorList>
            <person name="Goeker M."/>
        </authorList>
    </citation>
    <scope>NUCLEOTIDE SEQUENCE [LARGE SCALE GENOMIC DNA]</scope>
    <source>
        <strain evidence="1 2">DSM 17740</strain>
    </source>
</reference>
<proteinExistence type="predicted"/>
<organism evidence="1 2">
    <name type="scientific">Caldalkalibacillus uzonensis</name>
    <dbReference type="NCBI Taxonomy" id="353224"/>
    <lineage>
        <taxon>Bacteria</taxon>
        <taxon>Bacillati</taxon>
        <taxon>Bacillota</taxon>
        <taxon>Bacilli</taxon>
        <taxon>Bacillales</taxon>
        <taxon>Bacillaceae</taxon>
        <taxon>Caldalkalibacillus</taxon>
    </lineage>
</organism>